<dbReference type="InterPro" id="IPR038416">
    <property type="entry name" value="Ribosom_S30AE_C_sf"/>
</dbReference>
<proteinExistence type="predicted"/>
<reference evidence="2 3" key="1">
    <citation type="submission" date="2018-02" db="EMBL/GenBank/DDBJ databases">
        <title>8 Nocardia nova and 1 Nocardia cyriacigeorgica strain used for evolution to TMP-SMX.</title>
        <authorList>
            <person name="Mehta H."/>
            <person name="Weng J."/>
            <person name="Shamoo Y."/>
        </authorList>
    </citation>
    <scope>NUCLEOTIDE SEQUENCE [LARGE SCALE GENOMIC DNA]</scope>
    <source>
        <strain evidence="2 3">MDA3139</strain>
    </source>
</reference>
<dbReference type="AlphaFoldDB" id="A0A2S6ATV5"/>
<dbReference type="OrthoDB" id="3825664at2"/>
<feature type="domain" description="Sigma 54 modulation/S30EA ribosomal protein C-terminal" evidence="1">
    <location>
        <begin position="247"/>
        <end position="288"/>
    </location>
</feature>
<dbReference type="Pfam" id="PF16321">
    <property type="entry name" value="Ribosom_S30AE_C"/>
    <property type="match status" value="2"/>
</dbReference>
<accession>A0A2S6ATV5</accession>
<evidence type="ECO:0000313" key="3">
    <source>
        <dbReference type="Proteomes" id="UP000239874"/>
    </source>
</evidence>
<protein>
    <recommendedName>
        <fullName evidence="1">Sigma 54 modulation/S30EA ribosomal protein C-terminal domain-containing protein</fullName>
    </recommendedName>
</protein>
<evidence type="ECO:0000313" key="2">
    <source>
        <dbReference type="EMBL" id="PPJ38685.1"/>
    </source>
</evidence>
<dbReference type="InterPro" id="IPR032528">
    <property type="entry name" value="Ribosom_S30AE_C"/>
</dbReference>
<name>A0A2S6ATV5_9NOCA</name>
<sequence length="294" mass="32353">MTFGPVPSAGDAVVSTRRSVTMNFASTAPGARHGTVFRAESVVQGPGYNLPTVDIRLGDRVPSMFGEYARRRIGDALRCAPSPVVSIRVRLADHRDSALANPFVAQADIVAARQLRVQVTAATAREAVDKLQTRTRTRLRMPIGGGPAQQHRCEPRAATLLYLRPVTQRKIMRTKCFHLLDRTAAEAGADMALMDYDFCLFTESGADTESVLALTTGGRYRLIRLDERTATADSANLPLAVADAPAPVLERAEALARLQLSGSPFLFYRDRELDRGCVFYHRYDGHYGFITSRR</sequence>
<feature type="domain" description="Sigma 54 modulation/S30EA ribosomal protein C-terminal" evidence="1">
    <location>
        <begin position="168"/>
        <end position="222"/>
    </location>
</feature>
<gene>
    <name evidence="2" type="ORF">C5E45_07225</name>
</gene>
<dbReference type="EMBL" id="PSZC01000004">
    <property type="protein sequence ID" value="PPJ38685.1"/>
    <property type="molecule type" value="Genomic_DNA"/>
</dbReference>
<dbReference type="Gene3D" id="3.30.505.50">
    <property type="entry name" value="Sigma 54 modulation/S30EA ribosomal protein, C-terminal domain"/>
    <property type="match status" value="1"/>
</dbReference>
<organism evidence="2 3">
    <name type="scientific">Nocardia nova</name>
    <dbReference type="NCBI Taxonomy" id="37330"/>
    <lineage>
        <taxon>Bacteria</taxon>
        <taxon>Bacillati</taxon>
        <taxon>Actinomycetota</taxon>
        <taxon>Actinomycetes</taxon>
        <taxon>Mycobacteriales</taxon>
        <taxon>Nocardiaceae</taxon>
        <taxon>Nocardia</taxon>
    </lineage>
</organism>
<dbReference type="Proteomes" id="UP000239874">
    <property type="component" value="Unassembled WGS sequence"/>
</dbReference>
<comment type="caution">
    <text evidence="2">The sequence shown here is derived from an EMBL/GenBank/DDBJ whole genome shotgun (WGS) entry which is preliminary data.</text>
</comment>
<evidence type="ECO:0000259" key="1">
    <source>
        <dbReference type="Pfam" id="PF16321"/>
    </source>
</evidence>